<name>A0A5N5FII2_9ROSA</name>
<dbReference type="OrthoDB" id="1164932at2759"/>
<evidence type="ECO:0000259" key="1">
    <source>
        <dbReference type="PROSITE" id="PS50104"/>
    </source>
</evidence>
<gene>
    <name evidence="2" type="ORF">D8674_003954</name>
</gene>
<reference evidence="2 3" key="3">
    <citation type="submission" date="2019-11" db="EMBL/GenBank/DDBJ databases">
        <title>A de novo genome assembly of a pear dwarfing rootstock.</title>
        <authorList>
            <person name="Wang F."/>
            <person name="Wang J."/>
            <person name="Li S."/>
            <person name="Zhang Y."/>
            <person name="Fang M."/>
            <person name="Ma L."/>
            <person name="Zhao Y."/>
            <person name="Jiang S."/>
        </authorList>
    </citation>
    <scope>NUCLEOTIDE SEQUENCE [LARGE SCALE GENOMIC DNA]</scope>
    <source>
        <strain evidence="2">S2</strain>
        <tissue evidence="2">Leaf</tissue>
    </source>
</reference>
<dbReference type="PANTHER" id="PTHR11017">
    <property type="entry name" value="LEUCINE-RICH REPEAT-CONTAINING PROTEIN"/>
    <property type="match status" value="1"/>
</dbReference>
<dbReference type="GO" id="GO:0007165">
    <property type="term" value="P:signal transduction"/>
    <property type="evidence" value="ECO:0007669"/>
    <property type="project" value="InterPro"/>
</dbReference>
<evidence type="ECO:0000313" key="3">
    <source>
        <dbReference type="Proteomes" id="UP000327157"/>
    </source>
</evidence>
<sequence length="174" mass="20339">MSTQLGASSSYDVFLSYRVADTHNNFTYNLHRKELPLLMLFKVIEESRISIIVFTENYASSDWCLMELVKILQCRESKQQIVWPVYYELDPLDIRNQKGSFGEALANHERKFKDDMGKVWRWRAGLTEASNLSGWYFLNGHQFDFIRNIVNEISTQLCCTKVSNLDIQKPLSKL</sequence>
<dbReference type="SMART" id="SM00255">
    <property type="entry name" value="TIR"/>
    <property type="match status" value="1"/>
</dbReference>
<dbReference type="InterPro" id="IPR000157">
    <property type="entry name" value="TIR_dom"/>
</dbReference>
<dbReference type="AlphaFoldDB" id="A0A5N5FII2"/>
<dbReference type="EMBL" id="SMOL01000695">
    <property type="protein sequence ID" value="KAB2602949.1"/>
    <property type="molecule type" value="Genomic_DNA"/>
</dbReference>
<comment type="caution">
    <text evidence="2">The sequence shown here is derived from an EMBL/GenBank/DDBJ whole genome shotgun (WGS) entry which is preliminary data.</text>
</comment>
<organism evidence="2 3">
    <name type="scientific">Pyrus ussuriensis x Pyrus communis</name>
    <dbReference type="NCBI Taxonomy" id="2448454"/>
    <lineage>
        <taxon>Eukaryota</taxon>
        <taxon>Viridiplantae</taxon>
        <taxon>Streptophyta</taxon>
        <taxon>Embryophyta</taxon>
        <taxon>Tracheophyta</taxon>
        <taxon>Spermatophyta</taxon>
        <taxon>Magnoliopsida</taxon>
        <taxon>eudicotyledons</taxon>
        <taxon>Gunneridae</taxon>
        <taxon>Pentapetalae</taxon>
        <taxon>rosids</taxon>
        <taxon>fabids</taxon>
        <taxon>Rosales</taxon>
        <taxon>Rosaceae</taxon>
        <taxon>Amygdaloideae</taxon>
        <taxon>Maleae</taxon>
        <taxon>Pyrus</taxon>
    </lineage>
</organism>
<reference evidence="3" key="2">
    <citation type="submission" date="2019-10" db="EMBL/GenBank/DDBJ databases">
        <title>A de novo genome assembly of a pear dwarfing rootstock.</title>
        <authorList>
            <person name="Wang F."/>
            <person name="Wang J."/>
            <person name="Li S."/>
            <person name="Zhang Y."/>
            <person name="Fang M."/>
            <person name="Ma L."/>
            <person name="Zhao Y."/>
            <person name="Jiang S."/>
        </authorList>
    </citation>
    <scope>NUCLEOTIDE SEQUENCE [LARGE SCALE GENOMIC DNA]</scope>
</reference>
<dbReference type="Pfam" id="PF01582">
    <property type="entry name" value="TIR"/>
    <property type="match status" value="1"/>
</dbReference>
<reference evidence="2 3" key="1">
    <citation type="submission" date="2019-09" db="EMBL/GenBank/DDBJ databases">
        <authorList>
            <person name="Ou C."/>
        </authorList>
    </citation>
    <scope>NUCLEOTIDE SEQUENCE [LARGE SCALE GENOMIC DNA]</scope>
    <source>
        <strain evidence="2">S2</strain>
        <tissue evidence="2">Leaf</tissue>
    </source>
</reference>
<dbReference type="Proteomes" id="UP000327157">
    <property type="component" value="Chromosome 10"/>
</dbReference>
<evidence type="ECO:0000313" key="2">
    <source>
        <dbReference type="EMBL" id="KAB2602949.1"/>
    </source>
</evidence>
<dbReference type="SUPFAM" id="SSF52200">
    <property type="entry name" value="Toll/Interleukin receptor TIR domain"/>
    <property type="match status" value="1"/>
</dbReference>
<proteinExistence type="predicted"/>
<dbReference type="PROSITE" id="PS50104">
    <property type="entry name" value="TIR"/>
    <property type="match status" value="1"/>
</dbReference>
<dbReference type="InterPro" id="IPR035897">
    <property type="entry name" value="Toll_tir_struct_dom_sf"/>
</dbReference>
<keyword evidence="3" id="KW-1185">Reference proteome</keyword>
<dbReference type="InterPro" id="IPR044974">
    <property type="entry name" value="Disease_R_plants"/>
</dbReference>
<dbReference type="Gene3D" id="3.40.50.10140">
    <property type="entry name" value="Toll/interleukin-1 receptor homology (TIR) domain"/>
    <property type="match status" value="1"/>
</dbReference>
<protein>
    <submittedName>
        <fullName evidence="2">TMV resistance protein N-like</fullName>
    </submittedName>
</protein>
<dbReference type="GO" id="GO:0006952">
    <property type="term" value="P:defense response"/>
    <property type="evidence" value="ECO:0007669"/>
    <property type="project" value="InterPro"/>
</dbReference>
<accession>A0A5N5FII2</accession>
<feature type="domain" description="TIR" evidence="1">
    <location>
        <begin position="1"/>
        <end position="157"/>
    </location>
</feature>
<dbReference type="PANTHER" id="PTHR11017:SF578">
    <property type="entry name" value="ADP-RIBOSYL CYCLASE_CYCLIC ADP-RIBOSE HYDROLASE"/>
    <property type="match status" value="1"/>
</dbReference>